<keyword evidence="7" id="KW-0573">Peptidoglycan synthesis</keyword>
<evidence type="ECO:0000313" key="20">
    <source>
        <dbReference type="Proteomes" id="UP001596512"/>
    </source>
</evidence>
<dbReference type="PANTHER" id="PTHR43783">
    <property type="entry name" value="UDP-N-ACETYLGLUCOSAMINE 1-CARBOXYVINYLTRANSFERASE"/>
    <property type="match status" value="1"/>
</dbReference>
<evidence type="ECO:0000256" key="13">
    <source>
        <dbReference type="ARBA" id="ARBA00039754"/>
    </source>
</evidence>
<dbReference type="InterPro" id="IPR036968">
    <property type="entry name" value="Enolpyruvate_Tfrase_sf"/>
</dbReference>
<keyword evidence="6" id="KW-0133">Cell shape</keyword>
<evidence type="ECO:0000313" key="19">
    <source>
        <dbReference type="EMBL" id="MFC7616337.1"/>
    </source>
</evidence>
<dbReference type="InterPro" id="IPR050068">
    <property type="entry name" value="MurA_subfamily"/>
</dbReference>
<dbReference type="InterPro" id="IPR001986">
    <property type="entry name" value="Enolpyruvate_Tfrase_dom"/>
</dbReference>
<feature type="region of interest" description="Disordered" evidence="17">
    <location>
        <begin position="321"/>
        <end position="387"/>
    </location>
</feature>
<comment type="function">
    <text evidence="10">Cell wall formation. Adds enolpyruvyl to UDP-N-acetylglucosamine.</text>
</comment>
<evidence type="ECO:0000256" key="10">
    <source>
        <dbReference type="ARBA" id="ARBA00037534"/>
    </source>
</evidence>
<evidence type="ECO:0000256" key="16">
    <source>
        <dbReference type="ARBA" id="ARBA00047527"/>
    </source>
</evidence>
<evidence type="ECO:0000256" key="17">
    <source>
        <dbReference type="SAM" id="MobiDB-lite"/>
    </source>
</evidence>
<organism evidence="19 20">
    <name type="scientific">Actinokineospora soli</name>
    <dbReference type="NCBI Taxonomy" id="1048753"/>
    <lineage>
        <taxon>Bacteria</taxon>
        <taxon>Bacillati</taxon>
        <taxon>Actinomycetota</taxon>
        <taxon>Actinomycetes</taxon>
        <taxon>Pseudonocardiales</taxon>
        <taxon>Pseudonocardiaceae</taxon>
        <taxon>Actinokineospora</taxon>
    </lineage>
</organism>
<dbReference type="SUPFAM" id="SSF55205">
    <property type="entry name" value="EPT/RTPC-like"/>
    <property type="match status" value="1"/>
</dbReference>
<accession>A0ABW2TTU0</accession>
<keyword evidence="4" id="KW-0132">Cell division</keyword>
<name>A0ABW2TTU0_9PSEU</name>
<evidence type="ECO:0000256" key="12">
    <source>
        <dbReference type="ARBA" id="ARBA00039108"/>
    </source>
</evidence>
<keyword evidence="9" id="KW-0961">Cell wall biogenesis/degradation</keyword>
<evidence type="ECO:0000256" key="11">
    <source>
        <dbReference type="ARBA" id="ARBA00038367"/>
    </source>
</evidence>
<evidence type="ECO:0000256" key="2">
    <source>
        <dbReference type="ARBA" id="ARBA00004752"/>
    </source>
</evidence>
<keyword evidence="20" id="KW-1185">Reference proteome</keyword>
<feature type="compositionally biased region" description="Low complexity" evidence="17">
    <location>
        <begin position="336"/>
        <end position="387"/>
    </location>
</feature>
<evidence type="ECO:0000256" key="8">
    <source>
        <dbReference type="ARBA" id="ARBA00023306"/>
    </source>
</evidence>
<dbReference type="InterPro" id="IPR013792">
    <property type="entry name" value="RNA3'P_cycl/enolpyr_Trfase_a/b"/>
</dbReference>
<comment type="subcellular location">
    <subcellularLocation>
        <location evidence="1">Cytoplasm</location>
    </subcellularLocation>
</comment>
<reference evidence="20" key="1">
    <citation type="journal article" date="2019" name="Int. J. Syst. Evol. Microbiol.">
        <title>The Global Catalogue of Microorganisms (GCM) 10K type strain sequencing project: providing services to taxonomists for standard genome sequencing and annotation.</title>
        <authorList>
            <consortium name="The Broad Institute Genomics Platform"/>
            <consortium name="The Broad Institute Genome Sequencing Center for Infectious Disease"/>
            <person name="Wu L."/>
            <person name="Ma J."/>
        </authorList>
    </citation>
    <scope>NUCLEOTIDE SEQUENCE [LARGE SCALE GENOMIC DNA]</scope>
    <source>
        <strain evidence="20">JCM 17695</strain>
    </source>
</reference>
<dbReference type="PANTHER" id="PTHR43783:SF1">
    <property type="entry name" value="UDP-N-ACETYLGLUCOSAMINE 1-CARBOXYVINYLTRANSFERASE"/>
    <property type="match status" value="1"/>
</dbReference>
<dbReference type="EMBL" id="JBHTEY010000004">
    <property type="protein sequence ID" value="MFC7616337.1"/>
    <property type="molecule type" value="Genomic_DNA"/>
</dbReference>
<keyword evidence="5" id="KW-0808">Transferase</keyword>
<sequence>MAGGCQIGDGPGGRRPVEQYVSVLERFGASARASATGLHVEAVSLRGCEIDLLDYTADRALKSGPLYSGACKMALLTAAVAHGTSVLRNLYPKPDVTDLVDVLAALGADVEVDGDAVVVRGAGPNALRRDVTTTLVPDLIEVVTWITAGAVLAGSPLAVTAPGIDRAVRALAPEFAVLRAMGVRVDVGQDRLVAHPADRLRPADVTVASHGVFSDSQPFLALLAAHAVGTSRITETVWTGRFGYQDGLAALGADLRRDGASLVVRGPVPPRSPPWPRCTRATCAPRPCTCWPRWASGAPPPSPASSTWRAATPTCRRRCARSARTSPRLSGADRCPTASPTALSSSTSPRTSWCARRSSSRWPPRATPTTTTSCCASAATPRWRPSG</sequence>
<feature type="domain" description="Enolpyruvate transferase" evidence="18">
    <location>
        <begin position="12"/>
        <end position="261"/>
    </location>
</feature>
<dbReference type="Pfam" id="PF00275">
    <property type="entry name" value="EPSP_synthase"/>
    <property type="match status" value="1"/>
</dbReference>
<dbReference type="EC" id="2.5.1.7" evidence="12"/>
<evidence type="ECO:0000256" key="6">
    <source>
        <dbReference type="ARBA" id="ARBA00022960"/>
    </source>
</evidence>
<evidence type="ECO:0000256" key="9">
    <source>
        <dbReference type="ARBA" id="ARBA00023316"/>
    </source>
</evidence>
<evidence type="ECO:0000256" key="5">
    <source>
        <dbReference type="ARBA" id="ARBA00022679"/>
    </source>
</evidence>
<keyword evidence="8" id="KW-0131">Cell cycle</keyword>
<comment type="similarity">
    <text evidence="11">Belongs to the EPSP synthase family. MurA subfamily.</text>
</comment>
<proteinExistence type="inferred from homology"/>
<evidence type="ECO:0000256" key="7">
    <source>
        <dbReference type="ARBA" id="ARBA00022984"/>
    </source>
</evidence>
<evidence type="ECO:0000256" key="1">
    <source>
        <dbReference type="ARBA" id="ARBA00004496"/>
    </source>
</evidence>
<dbReference type="Proteomes" id="UP001596512">
    <property type="component" value="Unassembled WGS sequence"/>
</dbReference>
<evidence type="ECO:0000256" key="4">
    <source>
        <dbReference type="ARBA" id="ARBA00022618"/>
    </source>
</evidence>
<comment type="pathway">
    <text evidence="2">Cell wall biogenesis; peptidoglycan biosynthesis.</text>
</comment>
<evidence type="ECO:0000259" key="18">
    <source>
        <dbReference type="Pfam" id="PF00275"/>
    </source>
</evidence>
<comment type="caution">
    <text evidence="19">The sequence shown here is derived from an EMBL/GenBank/DDBJ whole genome shotgun (WGS) entry which is preliminary data.</text>
</comment>
<evidence type="ECO:0000256" key="15">
    <source>
        <dbReference type="ARBA" id="ARBA00042842"/>
    </source>
</evidence>
<dbReference type="Gene3D" id="3.65.10.10">
    <property type="entry name" value="Enolpyruvate transferase domain"/>
    <property type="match status" value="2"/>
</dbReference>
<gene>
    <name evidence="19" type="ORF">ACFQV2_25560</name>
</gene>
<protein>
    <recommendedName>
        <fullName evidence="13">UDP-N-acetylglucosamine 1-carboxyvinyltransferase</fullName>
        <ecNumber evidence="12">2.5.1.7</ecNumber>
    </recommendedName>
    <alternativeName>
        <fullName evidence="14">Enoylpyruvate transferase</fullName>
    </alternativeName>
    <alternativeName>
        <fullName evidence="15">UDP-N-acetylglucosamine enolpyruvyl transferase</fullName>
    </alternativeName>
</protein>
<comment type="catalytic activity">
    <reaction evidence="16">
        <text>phosphoenolpyruvate + UDP-N-acetyl-alpha-D-glucosamine = UDP-N-acetyl-3-O-(1-carboxyvinyl)-alpha-D-glucosamine + phosphate</text>
        <dbReference type="Rhea" id="RHEA:18681"/>
        <dbReference type="ChEBI" id="CHEBI:43474"/>
        <dbReference type="ChEBI" id="CHEBI:57705"/>
        <dbReference type="ChEBI" id="CHEBI:58702"/>
        <dbReference type="ChEBI" id="CHEBI:68483"/>
        <dbReference type="EC" id="2.5.1.7"/>
    </reaction>
</comment>
<keyword evidence="3" id="KW-0963">Cytoplasm</keyword>
<evidence type="ECO:0000256" key="14">
    <source>
        <dbReference type="ARBA" id="ARBA00042443"/>
    </source>
</evidence>
<evidence type="ECO:0000256" key="3">
    <source>
        <dbReference type="ARBA" id="ARBA00022490"/>
    </source>
</evidence>